<feature type="transmembrane region" description="Helical" evidence="6">
    <location>
        <begin position="63"/>
        <end position="82"/>
    </location>
</feature>
<dbReference type="GO" id="GO:0022857">
    <property type="term" value="F:transmembrane transporter activity"/>
    <property type="evidence" value="ECO:0007669"/>
    <property type="project" value="InterPro"/>
</dbReference>
<evidence type="ECO:0000256" key="1">
    <source>
        <dbReference type="ARBA" id="ARBA00004651"/>
    </source>
</evidence>
<feature type="transmembrane region" description="Helical" evidence="6">
    <location>
        <begin position="304"/>
        <end position="328"/>
    </location>
</feature>
<comment type="caution">
    <text evidence="7">The sequence shown here is derived from an EMBL/GenBank/DDBJ whole genome shotgun (WGS) entry which is preliminary data.</text>
</comment>
<feature type="transmembrane region" description="Helical" evidence="6">
    <location>
        <begin position="21"/>
        <end position="51"/>
    </location>
</feature>
<dbReference type="Proteomes" id="UP000248795">
    <property type="component" value="Unassembled WGS sequence"/>
</dbReference>
<name>A0A2W2CC93_9HYPH</name>
<accession>A0A2W2CC93</accession>
<evidence type="ECO:0000256" key="5">
    <source>
        <dbReference type="ARBA" id="ARBA00023136"/>
    </source>
</evidence>
<dbReference type="Pfam" id="PF02653">
    <property type="entry name" value="BPD_transp_2"/>
    <property type="match status" value="1"/>
</dbReference>
<dbReference type="RefSeq" id="WP_111196551.1">
    <property type="nucleotide sequence ID" value="NZ_QKVK01000002.1"/>
</dbReference>
<organism evidence="7 8">
    <name type="scientific">Aestuariivirga litoralis</name>
    <dbReference type="NCBI Taxonomy" id="2650924"/>
    <lineage>
        <taxon>Bacteria</taxon>
        <taxon>Pseudomonadati</taxon>
        <taxon>Pseudomonadota</taxon>
        <taxon>Alphaproteobacteria</taxon>
        <taxon>Hyphomicrobiales</taxon>
        <taxon>Aestuariivirgaceae</taxon>
        <taxon>Aestuariivirga</taxon>
    </lineage>
</organism>
<dbReference type="PANTHER" id="PTHR47089">
    <property type="entry name" value="ABC TRANSPORTER, PERMEASE PROTEIN"/>
    <property type="match status" value="1"/>
</dbReference>
<proteinExistence type="predicted"/>
<evidence type="ECO:0000256" key="6">
    <source>
        <dbReference type="SAM" id="Phobius"/>
    </source>
</evidence>
<dbReference type="InterPro" id="IPR001851">
    <property type="entry name" value="ABC_transp_permease"/>
</dbReference>
<comment type="subcellular location">
    <subcellularLocation>
        <location evidence="1">Cell membrane</location>
        <topology evidence="1">Multi-pass membrane protein</topology>
    </subcellularLocation>
</comment>
<keyword evidence="2" id="KW-1003">Cell membrane</keyword>
<feature type="transmembrane region" description="Helical" evidence="6">
    <location>
        <begin position="117"/>
        <end position="138"/>
    </location>
</feature>
<dbReference type="CDD" id="cd06580">
    <property type="entry name" value="TM_PBP1_transp_TpRbsC_like"/>
    <property type="match status" value="1"/>
</dbReference>
<feature type="transmembrane region" description="Helical" evidence="6">
    <location>
        <begin position="281"/>
        <end position="297"/>
    </location>
</feature>
<keyword evidence="3 6" id="KW-0812">Transmembrane</keyword>
<evidence type="ECO:0000256" key="3">
    <source>
        <dbReference type="ARBA" id="ARBA00022692"/>
    </source>
</evidence>
<reference evidence="8" key="1">
    <citation type="submission" date="2018-06" db="EMBL/GenBank/DDBJ databases">
        <title>Aestuariibacter litoralis strain KCTC 52945T.</title>
        <authorList>
            <person name="Li X."/>
            <person name="Salam N."/>
            <person name="Li J.-L."/>
            <person name="Chen Y.-M."/>
            <person name="Yang Z.-W."/>
            <person name="Zhang L.-Y."/>
            <person name="Han M.-X."/>
            <person name="Xiao M."/>
            <person name="Li W.-J."/>
        </authorList>
    </citation>
    <scope>NUCLEOTIDE SEQUENCE [LARGE SCALE GENOMIC DNA]</scope>
    <source>
        <strain evidence="8">KCTC 52945</strain>
    </source>
</reference>
<sequence>MRLVLEKRAEASARMAYLSPLIAIVLTLVTGGIIFALRGLNPFSALYVFFIEPLTTSWSIEQLIVKAAPLAMIGAGLAVSYMANVWNIGAEGQLTAGAILGSAIPVFFPEFQSPLTLVLMLGLGVIGGMAWASIPAYLKNRFGTNEILTSLMLVYVIQLVLDWLVRGPWRDPKGYNFPKTIAFTDWQLLPQFKLIPDSIGPIYINLGAVLAVIAVVALAFMMGRTLKGYELRVQGVAPRAGRFAGFSREKTVWFCFLLSGGLAGLAGICEVMSTVGQLQPGISPGYGFTAIIVAFLGRLNPIGALVAAFALAISYLGGESAQVALGISDKTARVFQGILLFYILACDSLILYRLKLIGRRPQLAEGKA</sequence>
<dbReference type="PANTHER" id="PTHR47089:SF1">
    <property type="entry name" value="GUANOSINE ABC TRANSPORTER PERMEASE PROTEIN NUPP"/>
    <property type="match status" value="1"/>
</dbReference>
<protein>
    <submittedName>
        <fullName evidence="7">ABC transporter permease</fullName>
    </submittedName>
</protein>
<gene>
    <name evidence="7" type="ORF">DK847_05080</name>
</gene>
<feature type="transmembrane region" description="Helical" evidence="6">
    <location>
        <begin position="94"/>
        <end position="111"/>
    </location>
</feature>
<evidence type="ECO:0000313" key="7">
    <source>
        <dbReference type="EMBL" id="PZF77803.1"/>
    </source>
</evidence>
<feature type="transmembrane region" description="Helical" evidence="6">
    <location>
        <begin position="252"/>
        <end position="275"/>
    </location>
</feature>
<evidence type="ECO:0000313" key="8">
    <source>
        <dbReference type="Proteomes" id="UP000248795"/>
    </source>
</evidence>
<feature type="transmembrane region" description="Helical" evidence="6">
    <location>
        <begin position="147"/>
        <end position="165"/>
    </location>
</feature>
<keyword evidence="5 6" id="KW-0472">Membrane</keyword>
<evidence type="ECO:0000256" key="2">
    <source>
        <dbReference type="ARBA" id="ARBA00022475"/>
    </source>
</evidence>
<feature type="transmembrane region" description="Helical" evidence="6">
    <location>
        <begin position="334"/>
        <end position="352"/>
    </location>
</feature>
<keyword evidence="8" id="KW-1185">Reference proteome</keyword>
<dbReference type="EMBL" id="QKVK01000002">
    <property type="protein sequence ID" value="PZF77803.1"/>
    <property type="molecule type" value="Genomic_DNA"/>
</dbReference>
<feature type="transmembrane region" description="Helical" evidence="6">
    <location>
        <begin position="202"/>
        <end position="222"/>
    </location>
</feature>
<keyword evidence="4 6" id="KW-1133">Transmembrane helix</keyword>
<dbReference type="AlphaFoldDB" id="A0A2W2CC93"/>
<evidence type="ECO:0000256" key="4">
    <source>
        <dbReference type="ARBA" id="ARBA00022989"/>
    </source>
</evidence>
<dbReference type="GO" id="GO:0005886">
    <property type="term" value="C:plasma membrane"/>
    <property type="evidence" value="ECO:0007669"/>
    <property type="project" value="UniProtKB-SubCell"/>
</dbReference>